<proteinExistence type="predicted"/>
<gene>
    <name evidence="2" type="ORF">P43SY_010882</name>
</gene>
<evidence type="ECO:0000256" key="1">
    <source>
        <dbReference type="ARBA" id="ARBA00022448"/>
    </source>
</evidence>
<keyword evidence="3" id="KW-1185">Reference proteome</keyword>
<dbReference type="EMBL" id="JAKCXM010007074">
    <property type="protein sequence ID" value="KAJ0388704.1"/>
    <property type="molecule type" value="Genomic_DNA"/>
</dbReference>
<protein>
    <submittedName>
        <fullName evidence="2">Uncharacterized protein</fullName>
    </submittedName>
</protein>
<keyword evidence="1" id="KW-0813">Transport</keyword>
<dbReference type="PANTHER" id="PTHR19241">
    <property type="entry name" value="ATP-BINDING CASSETTE TRANSPORTER"/>
    <property type="match status" value="1"/>
</dbReference>
<dbReference type="AlphaFoldDB" id="A0AAD5L420"/>
<name>A0AAD5L420_PYTIN</name>
<comment type="caution">
    <text evidence="2">The sequence shown here is derived from an EMBL/GenBank/DDBJ whole genome shotgun (WGS) entry which is preliminary data.</text>
</comment>
<evidence type="ECO:0000313" key="2">
    <source>
        <dbReference type="EMBL" id="KAJ0388704.1"/>
    </source>
</evidence>
<evidence type="ECO:0000313" key="3">
    <source>
        <dbReference type="Proteomes" id="UP001209570"/>
    </source>
</evidence>
<accession>A0AAD5L420</accession>
<reference evidence="2" key="1">
    <citation type="submission" date="2021-12" db="EMBL/GenBank/DDBJ databases">
        <title>Prjna785345.</title>
        <authorList>
            <person name="Rujirawat T."/>
            <person name="Krajaejun T."/>
        </authorList>
    </citation>
    <scope>NUCLEOTIDE SEQUENCE</scope>
    <source>
        <strain evidence="2">Pi057C3</strain>
    </source>
</reference>
<dbReference type="Proteomes" id="UP001209570">
    <property type="component" value="Unassembled WGS sequence"/>
</dbReference>
<organism evidence="2 3">
    <name type="scientific">Pythium insidiosum</name>
    <name type="common">Pythiosis disease agent</name>
    <dbReference type="NCBI Taxonomy" id="114742"/>
    <lineage>
        <taxon>Eukaryota</taxon>
        <taxon>Sar</taxon>
        <taxon>Stramenopiles</taxon>
        <taxon>Oomycota</taxon>
        <taxon>Peronosporomycetes</taxon>
        <taxon>Pythiales</taxon>
        <taxon>Pythiaceae</taxon>
        <taxon>Pythium</taxon>
    </lineage>
</organism>
<sequence length="103" mass="11480">MKNSSKTKVGGEITYSGLRGDEIDLIKLAGLVDQRDNHIATLTVRETFKFADMCMNGRPEDQPEELRDIAALRTELFIQILGLTNCSDTVVGDALLRDFYGSR</sequence>